<keyword evidence="1" id="KW-1133">Transmembrane helix</keyword>
<dbReference type="RefSeq" id="XP_001832616.2">
    <property type="nucleotide sequence ID" value="XM_001832564.2"/>
</dbReference>
<evidence type="ECO:0000256" key="1">
    <source>
        <dbReference type="SAM" id="Phobius"/>
    </source>
</evidence>
<keyword evidence="3" id="KW-1185">Reference proteome</keyword>
<reference evidence="2 3" key="1">
    <citation type="journal article" date="2010" name="Proc. Natl. Acad. Sci. U.S.A.">
        <title>Insights into evolution of multicellular fungi from the assembled chromosomes of the mushroom Coprinopsis cinerea (Coprinus cinereus).</title>
        <authorList>
            <person name="Stajich J.E."/>
            <person name="Wilke S.K."/>
            <person name="Ahren D."/>
            <person name="Au C.H."/>
            <person name="Birren B.W."/>
            <person name="Borodovsky M."/>
            <person name="Burns C."/>
            <person name="Canback B."/>
            <person name="Casselton L.A."/>
            <person name="Cheng C.K."/>
            <person name="Deng J."/>
            <person name="Dietrich F.S."/>
            <person name="Fargo D.C."/>
            <person name="Farman M.L."/>
            <person name="Gathman A.C."/>
            <person name="Goldberg J."/>
            <person name="Guigo R."/>
            <person name="Hoegger P.J."/>
            <person name="Hooker J.B."/>
            <person name="Huggins A."/>
            <person name="James T.Y."/>
            <person name="Kamada T."/>
            <person name="Kilaru S."/>
            <person name="Kodira C."/>
            <person name="Kues U."/>
            <person name="Kupfer D."/>
            <person name="Kwan H.S."/>
            <person name="Lomsadze A."/>
            <person name="Li W."/>
            <person name="Lilly W.W."/>
            <person name="Ma L.J."/>
            <person name="Mackey A.J."/>
            <person name="Manning G."/>
            <person name="Martin F."/>
            <person name="Muraguchi H."/>
            <person name="Natvig D.O."/>
            <person name="Palmerini H."/>
            <person name="Ramesh M.A."/>
            <person name="Rehmeyer C.J."/>
            <person name="Roe B.A."/>
            <person name="Shenoy N."/>
            <person name="Stanke M."/>
            <person name="Ter-Hovhannisyan V."/>
            <person name="Tunlid A."/>
            <person name="Velagapudi R."/>
            <person name="Vision T.J."/>
            <person name="Zeng Q."/>
            <person name="Zolan M.E."/>
            <person name="Pukkila P.J."/>
        </authorList>
    </citation>
    <scope>NUCLEOTIDE SEQUENCE [LARGE SCALE GENOMIC DNA]</scope>
    <source>
        <strain evidence="3">Okayama-7 / 130 / ATCC MYA-4618 / FGSC 9003</strain>
    </source>
</reference>
<keyword evidence="1" id="KW-0812">Transmembrane</keyword>
<dbReference type="Proteomes" id="UP000001861">
    <property type="component" value="Unassembled WGS sequence"/>
</dbReference>
<evidence type="ECO:0000313" key="2">
    <source>
        <dbReference type="EMBL" id="EAU89159.2"/>
    </source>
</evidence>
<evidence type="ECO:0000313" key="3">
    <source>
        <dbReference type="Proteomes" id="UP000001861"/>
    </source>
</evidence>
<dbReference type="InParanoid" id="A8NCS5"/>
<protein>
    <submittedName>
        <fullName evidence="2">Uncharacterized protein</fullName>
    </submittedName>
</protein>
<dbReference type="EMBL" id="AACS02000009">
    <property type="protein sequence ID" value="EAU89159.2"/>
    <property type="molecule type" value="Genomic_DNA"/>
</dbReference>
<dbReference type="HOGENOM" id="CLU_2386065_0_0_1"/>
<gene>
    <name evidence="2" type="ORF">CC1G_08566</name>
</gene>
<comment type="caution">
    <text evidence="2">The sequence shown here is derived from an EMBL/GenBank/DDBJ whole genome shotgun (WGS) entry which is preliminary data.</text>
</comment>
<proteinExistence type="predicted"/>
<organism evidence="2 3">
    <name type="scientific">Coprinopsis cinerea (strain Okayama-7 / 130 / ATCC MYA-4618 / FGSC 9003)</name>
    <name type="common">Inky cap fungus</name>
    <name type="synonym">Hormographiella aspergillata</name>
    <dbReference type="NCBI Taxonomy" id="240176"/>
    <lineage>
        <taxon>Eukaryota</taxon>
        <taxon>Fungi</taxon>
        <taxon>Dikarya</taxon>
        <taxon>Basidiomycota</taxon>
        <taxon>Agaricomycotina</taxon>
        <taxon>Agaricomycetes</taxon>
        <taxon>Agaricomycetidae</taxon>
        <taxon>Agaricales</taxon>
        <taxon>Agaricineae</taxon>
        <taxon>Psathyrellaceae</taxon>
        <taxon>Coprinopsis</taxon>
    </lineage>
</organism>
<sequence>MRAAALSANVVEHKALLVQLSVLGRDHICGLPGSKAPTLCVGFLLAFWSFCICLHRVLAISRNAPWCYGAFAGLFLGLRWHTVHRGIAKQGTAH</sequence>
<accession>A8NCS5</accession>
<dbReference type="GeneID" id="6009097"/>
<name>A8NCS5_COPC7</name>
<feature type="transmembrane region" description="Helical" evidence="1">
    <location>
        <begin position="36"/>
        <end position="54"/>
    </location>
</feature>
<dbReference type="VEuPathDB" id="FungiDB:CC1G_08566"/>
<keyword evidence="1" id="KW-0472">Membrane</keyword>
<dbReference type="AlphaFoldDB" id="A8NCS5"/>
<dbReference type="KEGG" id="cci:CC1G_08566"/>